<dbReference type="Pfam" id="PF22613">
    <property type="entry name" value="Transketolase_C_1"/>
    <property type="match status" value="1"/>
</dbReference>
<dbReference type="PANTHER" id="PTHR43522:SF2">
    <property type="entry name" value="TRANSKETOLASE 1-RELATED"/>
    <property type="match status" value="1"/>
</dbReference>
<keyword evidence="16" id="KW-1185">Reference proteome</keyword>
<comment type="cofactor">
    <cofactor evidence="2">
        <name>Co(2+)</name>
        <dbReference type="ChEBI" id="CHEBI:48828"/>
    </cofactor>
</comment>
<feature type="domain" description="Transketolase-like pyrimidine-binding" evidence="14">
    <location>
        <begin position="355"/>
        <end position="525"/>
    </location>
</feature>
<dbReference type="PROSITE" id="PS00801">
    <property type="entry name" value="TRANSKETOLASE_1"/>
    <property type="match status" value="1"/>
</dbReference>
<keyword evidence="8 13" id="KW-0106">Calcium</keyword>
<dbReference type="InterPro" id="IPR005475">
    <property type="entry name" value="Transketolase-like_Pyr-bd"/>
</dbReference>
<evidence type="ECO:0000256" key="3">
    <source>
        <dbReference type="ARBA" id="ARBA00007131"/>
    </source>
</evidence>
<dbReference type="Pfam" id="PF00456">
    <property type="entry name" value="Transketolase_N"/>
    <property type="match status" value="1"/>
</dbReference>
<comment type="similarity">
    <text evidence="3 13">Belongs to the transketolase family.</text>
</comment>
<evidence type="ECO:0000256" key="12">
    <source>
        <dbReference type="NCBIfam" id="TIGR00232"/>
    </source>
</evidence>
<dbReference type="InterPro" id="IPR009014">
    <property type="entry name" value="Transketo_C/PFOR_II"/>
</dbReference>
<dbReference type="Gene3D" id="3.40.50.920">
    <property type="match status" value="1"/>
</dbReference>
<comment type="subunit">
    <text evidence="4 13">Homodimer.</text>
</comment>
<evidence type="ECO:0000259" key="14">
    <source>
        <dbReference type="SMART" id="SM00861"/>
    </source>
</evidence>
<dbReference type="EC" id="2.2.1.1" evidence="5 12"/>
<dbReference type="CDD" id="cd02012">
    <property type="entry name" value="TPP_TK"/>
    <property type="match status" value="1"/>
</dbReference>
<dbReference type="SUPFAM" id="SSF52518">
    <property type="entry name" value="Thiamin diphosphate-binding fold (THDP-binding)"/>
    <property type="match status" value="2"/>
</dbReference>
<evidence type="ECO:0000256" key="5">
    <source>
        <dbReference type="ARBA" id="ARBA00013152"/>
    </source>
</evidence>
<evidence type="ECO:0000256" key="11">
    <source>
        <dbReference type="ARBA" id="ARBA00049473"/>
    </source>
</evidence>
<dbReference type="InterPro" id="IPR049557">
    <property type="entry name" value="Transketolase_CS"/>
</dbReference>
<dbReference type="SMART" id="SM00861">
    <property type="entry name" value="Transket_pyr"/>
    <property type="match status" value="1"/>
</dbReference>
<reference evidence="15 16" key="1">
    <citation type="journal article" date="2015" name="Genome Biol. Evol.">
        <title>Distinctive Genome Reduction Rates Revealed by Genomic Analyses of Two Coxiella-Like Endosymbionts in Ticks.</title>
        <authorList>
            <person name="Gottlieb Y."/>
            <person name="Lalzar I."/>
            <person name="Klasson L."/>
        </authorList>
    </citation>
    <scope>NUCLEOTIDE SEQUENCE [LARGE SCALE GENOMIC DNA]</scope>
    <source>
        <strain evidence="15 16">CRt</strain>
    </source>
</reference>
<comment type="catalytic activity">
    <reaction evidence="11 13">
        <text>D-sedoheptulose 7-phosphate + D-glyceraldehyde 3-phosphate = aldehydo-D-ribose 5-phosphate + D-xylulose 5-phosphate</text>
        <dbReference type="Rhea" id="RHEA:10508"/>
        <dbReference type="ChEBI" id="CHEBI:57483"/>
        <dbReference type="ChEBI" id="CHEBI:57737"/>
        <dbReference type="ChEBI" id="CHEBI:58273"/>
        <dbReference type="ChEBI" id="CHEBI:59776"/>
        <dbReference type="EC" id="2.2.1.1"/>
    </reaction>
</comment>
<dbReference type="Pfam" id="PF02779">
    <property type="entry name" value="Transket_pyr"/>
    <property type="match status" value="1"/>
</dbReference>
<dbReference type="PANTHER" id="PTHR43522">
    <property type="entry name" value="TRANSKETOLASE"/>
    <property type="match status" value="1"/>
</dbReference>
<sequence>MPSRQECANAIRALAMDAVEKANSGHPGMPMGMADIAEVLWRDFLKFNPANPHWANRDRFILSNGHGAMLQYALLHLTGFDLLIEDLKNFRQFHSRTPGHPEFRHTPGVETTTGPLGQGLANGVGMAIAEQILARIFNCEAFPIVDHHTYIFVGDGDLMEGISHEACSLAGTLGLGKLIVFYDDNGISIDGDVRGWFTDNTPKRFEAYGWQVIPYIDGHDPKAISQAIIAAKNEITRPTLICCKTIIGYGAPILAGQAMTHGAPLGEEEVAGARKILNWPYPPFEIPEEIYAAWDAKEKGKECETHWNQLFTDYEKHHPELAKEFLRRQKKLLSADYAKKIEEFILNREESKEDNATRKLSLQCLNAIASSLPEIIGGSADLSESNCTKWSGATILSQENRQGNYIEYGVREFAMTAIVNGIALHGGFIPFAGTFLTFSDYARNAVRLATLTQAHSIFVYSHDSIGLGEDGPTHQPIEQLPSLRMIPGLQVWRPCDGTEAAVAWREMIKHHGPSCLLLTRQKVRHQNRDFQQVELIARGGYVLWEATEPAQIILIATGSEVMITVEAAKALEKNIPARVVSMPCCEIFKNQDIEYQKLVLPSHITKRIAIEAAHPDYWYQFVGREGKVIGIDQFGASAPYQMMYREYGFTPERIIETVKEFFHEFEIKEK</sequence>
<dbReference type="NCBIfam" id="TIGR00232">
    <property type="entry name" value="tktlase_bact"/>
    <property type="match status" value="1"/>
</dbReference>
<evidence type="ECO:0000256" key="10">
    <source>
        <dbReference type="ARBA" id="ARBA00023052"/>
    </source>
</evidence>
<dbReference type="EMBL" id="CP011126">
    <property type="protein sequence ID" value="AKQ33203.1"/>
    <property type="molecule type" value="Genomic_DNA"/>
</dbReference>
<keyword evidence="10 13" id="KW-0786">Thiamine pyrophosphate</keyword>
<evidence type="ECO:0000256" key="4">
    <source>
        <dbReference type="ARBA" id="ARBA00011738"/>
    </source>
</evidence>
<dbReference type="InterPro" id="IPR005474">
    <property type="entry name" value="Transketolase_N"/>
</dbReference>
<dbReference type="RefSeq" id="WP_048874821.1">
    <property type="nucleotide sequence ID" value="NZ_CP011126.1"/>
</dbReference>
<gene>
    <name evidence="15" type="primary">tkt</name>
    <name evidence="15" type="ORF">CleRT_01480</name>
</gene>
<evidence type="ECO:0000256" key="2">
    <source>
        <dbReference type="ARBA" id="ARBA00001941"/>
    </source>
</evidence>
<accession>A0ABN4HUV8</accession>
<comment type="cofactor">
    <cofactor evidence="1">
        <name>Ca(2+)</name>
        <dbReference type="ChEBI" id="CHEBI:29108"/>
    </cofactor>
</comment>
<dbReference type="InterPro" id="IPR029061">
    <property type="entry name" value="THDP-binding"/>
</dbReference>
<dbReference type="Gene3D" id="3.40.50.970">
    <property type="match status" value="2"/>
</dbReference>
<evidence type="ECO:0000313" key="16">
    <source>
        <dbReference type="Proteomes" id="UP000063965"/>
    </source>
</evidence>
<evidence type="ECO:0000256" key="9">
    <source>
        <dbReference type="ARBA" id="ARBA00022842"/>
    </source>
</evidence>
<dbReference type="SUPFAM" id="SSF52922">
    <property type="entry name" value="TK C-terminal domain-like"/>
    <property type="match status" value="1"/>
</dbReference>
<comment type="cofactor">
    <cofactor evidence="13">
        <name>Mg(2+)</name>
        <dbReference type="ChEBI" id="CHEBI:18420"/>
    </cofactor>
    <cofactor evidence="13">
        <name>Ca(2+)</name>
        <dbReference type="ChEBI" id="CHEBI:29108"/>
    </cofactor>
    <cofactor evidence="13">
        <name>Mn(2+)</name>
        <dbReference type="ChEBI" id="CHEBI:29035"/>
    </cofactor>
    <cofactor evidence="13">
        <name>Co(2+)</name>
        <dbReference type="ChEBI" id="CHEBI:48828"/>
    </cofactor>
    <text evidence="13">Binds 1 Mg(2+) ion per subunit. Can also utilize other divalent metal cations, such as Ca(2+), Mn(2+) and Co(2+).</text>
</comment>
<organism evidence="15 16">
    <name type="scientific">Candidatus Coxiella mudrowiae</name>
    <dbReference type="NCBI Taxonomy" id="2054173"/>
    <lineage>
        <taxon>Bacteria</taxon>
        <taxon>Pseudomonadati</taxon>
        <taxon>Pseudomonadota</taxon>
        <taxon>Gammaproteobacteria</taxon>
        <taxon>Legionellales</taxon>
        <taxon>Coxiellaceae</taxon>
        <taxon>Coxiella</taxon>
    </lineage>
</organism>
<keyword evidence="9 13" id="KW-0460">Magnesium</keyword>
<comment type="cofactor">
    <cofactor evidence="13">
        <name>thiamine diphosphate</name>
        <dbReference type="ChEBI" id="CHEBI:58937"/>
    </cofactor>
    <text evidence="13">Binds 1 thiamine pyrophosphate per subunit.</text>
</comment>
<protein>
    <recommendedName>
        <fullName evidence="5 12">Transketolase</fullName>
        <ecNumber evidence="5 12">2.2.1.1</ecNumber>
    </recommendedName>
</protein>
<dbReference type="InterPro" id="IPR020826">
    <property type="entry name" value="Transketolase_BS"/>
</dbReference>
<dbReference type="InterPro" id="IPR033247">
    <property type="entry name" value="Transketolase_fam"/>
</dbReference>
<keyword evidence="6 13" id="KW-0808">Transferase</keyword>
<name>A0ABN4HUV8_9COXI</name>
<proteinExistence type="inferred from homology"/>
<dbReference type="PROSITE" id="PS00802">
    <property type="entry name" value="TRANSKETOLASE_2"/>
    <property type="match status" value="1"/>
</dbReference>
<evidence type="ECO:0000256" key="6">
    <source>
        <dbReference type="ARBA" id="ARBA00022679"/>
    </source>
</evidence>
<comment type="function">
    <text evidence="13">Catalyzes the transfer of a two-carbon ketol group from a ketose donor to an aldose acceptor, via a covalent intermediate with the cofactor thiamine pyrophosphate.</text>
</comment>
<evidence type="ECO:0000256" key="7">
    <source>
        <dbReference type="ARBA" id="ARBA00022723"/>
    </source>
</evidence>
<keyword evidence="7 13" id="KW-0479">Metal-binding</keyword>
<evidence type="ECO:0000313" key="15">
    <source>
        <dbReference type="EMBL" id="AKQ33203.1"/>
    </source>
</evidence>
<evidence type="ECO:0000256" key="1">
    <source>
        <dbReference type="ARBA" id="ARBA00001913"/>
    </source>
</evidence>
<dbReference type="CDD" id="cd07033">
    <property type="entry name" value="TPP_PYR_DXS_TK_like"/>
    <property type="match status" value="1"/>
</dbReference>
<dbReference type="Proteomes" id="UP000063965">
    <property type="component" value="Chromosome"/>
</dbReference>
<dbReference type="InterPro" id="IPR055152">
    <property type="entry name" value="Transketolase-like_C_2"/>
</dbReference>
<evidence type="ECO:0000256" key="13">
    <source>
        <dbReference type="RuleBase" id="RU004996"/>
    </source>
</evidence>
<evidence type="ECO:0000256" key="8">
    <source>
        <dbReference type="ARBA" id="ARBA00022837"/>
    </source>
</evidence>
<dbReference type="InterPro" id="IPR005478">
    <property type="entry name" value="Transketolase_bac-like"/>
</dbReference>